<gene>
    <name evidence="8" type="ORF">ADN01_17940</name>
</gene>
<dbReference type="Proteomes" id="UP000050501">
    <property type="component" value="Unassembled WGS sequence"/>
</dbReference>
<dbReference type="InterPro" id="IPR023365">
    <property type="entry name" value="Sortase_dom-sf"/>
</dbReference>
<proteinExistence type="predicted"/>
<evidence type="ECO:0000256" key="4">
    <source>
        <dbReference type="ARBA" id="ARBA00022801"/>
    </source>
</evidence>
<evidence type="ECO:0000256" key="5">
    <source>
        <dbReference type="SAM" id="SignalP"/>
    </source>
</evidence>
<dbReference type="InterPro" id="IPR014755">
    <property type="entry name" value="Cu-Rt/internalin_Ig-like"/>
</dbReference>
<dbReference type="Pfam" id="PF15780">
    <property type="entry name" value="ASH"/>
    <property type="match status" value="1"/>
</dbReference>
<dbReference type="RefSeq" id="WP_062417153.1">
    <property type="nucleotide sequence ID" value="NZ_DF967974.1"/>
</dbReference>
<feature type="domain" description="Bacterial Ig-like" evidence="7">
    <location>
        <begin position="910"/>
        <end position="1007"/>
    </location>
</feature>
<feature type="domain" description="Bacterial Ig-like" evidence="7">
    <location>
        <begin position="1014"/>
        <end position="1110"/>
    </location>
</feature>
<keyword evidence="4" id="KW-0378">Hydrolase</keyword>
<dbReference type="Pfam" id="PF04203">
    <property type="entry name" value="Sortase"/>
    <property type="match status" value="1"/>
</dbReference>
<dbReference type="Gene3D" id="2.60.40.1220">
    <property type="match status" value="1"/>
</dbReference>
<feature type="chain" id="PRO_5006132807" description="Fibronectin type-III domain-containing protein" evidence="5">
    <location>
        <begin position="29"/>
        <end position="1968"/>
    </location>
</feature>
<dbReference type="STRING" id="229921.ADN01_17940"/>
<evidence type="ECO:0008006" key="10">
    <source>
        <dbReference type="Google" id="ProtNLM"/>
    </source>
</evidence>
<feature type="domain" description="Bacterial Ig-like" evidence="7">
    <location>
        <begin position="1329"/>
        <end position="1425"/>
    </location>
</feature>
<keyword evidence="2" id="KW-0963">Cytoplasm</keyword>
<protein>
    <recommendedName>
        <fullName evidence="10">Fibronectin type-III domain-containing protein</fullName>
    </recommendedName>
</protein>
<evidence type="ECO:0000313" key="9">
    <source>
        <dbReference type="Proteomes" id="UP000050501"/>
    </source>
</evidence>
<keyword evidence="9" id="KW-1185">Reference proteome</keyword>
<evidence type="ECO:0000313" key="8">
    <source>
        <dbReference type="EMBL" id="KPL75708.1"/>
    </source>
</evidence>
<accession>A0A0P6X3E2</accession>
<comment type="subcellular location">
    <subcellularLocation>
        <location evidence="1">Cytoplasm</location>
    </subcellularLocation>
</comment>
<dbReference type="Pfam" id="PF19078">
    <property type="entry name" value="Big_12"/>
    <property type="match status" value="3"/>
</dbReference>
<name>A0A0P6X3E2_9CHLR</name>
<dbReference type="InterPro" id="IPR013783">
    <property type="entry name" value="Ig-like_fold"/>
</dbReference>
<dbReference type="InterPro" id="IPR031549">
    <property type="entry name" value="ASH"/>
</dbReference>
<dbReference type="InterPro" id="IPR044048">
    <property type="entry name" value="Big_12"/>
</dbReference>
<evidence type="ECO:0000256" key="2">
    <source>
        <dbReference type="ARBA" id="ARBA00022490"/>
    </source>
</evidence>
<evidence type="ECO:0000259" key="6">
    <source>
        <dbReference type="Pfam" id="PF15780"/>
    </source>
</evidence>
<evidence type="ECO:0000256" key="1">
    <source>
        <dbReference type="ARBA" id="ARBA00004496"/>
    </source>
</evidence>
<sequence>MKHTLVRCTLLFTLLFSLFLVPTSAVSAAGPDLLVSGITNPFEANGTYVWAGTYSGYDYWSLTVGPTTYVLYNDVYGAGPDRYWNLDTDFDDEGTLATLFFSSSPSTALVPTGLSWTADLGAGSLIVQTGTPSPEISITGNGAQIMDGSAAILTNNFTNFGAAKFPGETASRTFTINNTGSAALTLAGPSPYVTISGANAGSFAVTTIPSASIPASTGTTTFAITFTPSFEGYHNAVVTVNSNDSDEGEFTFAIQGYGYVARDLLVAGITEPAAANGTYLHQGRLNQFQYWKHATLNYYIYFDTFGGGGYWEIDTDTDDAQALFFKGSEDGTPVGLTGWSPDTALDPDPAGTPVISYAVAAPEIDLYGNSTLIAINDNTPSFSDHTKFGSVDVSGGSRTRTYTIQNSGGAALTLTGVALGGSDAGEFSKTDPASTSIPAYGSITFTVTFDPTSEGTKTATLTVASDDSDEGSYTFTISGDAYTPKNLMVSDITTPAAANGVYLFQGELNEFQYWKHETLNYYIFNDEYTSSYYWNLDVDTDDTDMDYLFFTNSQAVAPVGLAGWSANTTAGFESAGPPTIVYAGPEMDVKGGGVSIASGSLVPSLANDTDFGSVGVAAGSTSHTFTIYNTGYETLNLTGSPQVQILGTHAGEFNVSAQPATPVAALTGSAAFTIEFNPAGGGVRSAVVSIANNDSNENPYTFNIQGTGLVAPTLTTAAASGITNSAAVLGGTISSDGGDPVTERGVVYSSTNTTPTIGGLGVTQDTNGSGSGAFSETISGLSLATHYYVQAYATNPQGTSYGGVEEFTTQNMVASITRSSASPTNASSLSWDVTFSAPVTGLSASNFTLVDGGSLAGASITSVSGSGTSWTVTASTGTGSGTLGLNLTSAAGLNNGLYNLPFTGEVYALDRAAPTVTISQAVGQLDPTNASPIHFSVVFSKSVTGFDASDVALSGSAGATTILVTGSGTTYDVAVSGMTGAGEVIINIAAGAAQDAVGNDSTAAAISDNQVTYDADPPGVTVSSTAADPTNVSPIPVTITFDEAVTGFTPSSASGDLVITNGTDSNPAGSGTTYTFDLTPSGQGAVTVMVSAASGQDAAGNANTESNTFSITYDSVRPTVTIEQAAAQADPTNGAPIHFTVTFSEAVTGFEDSDVTLGGTAGATTAVVSGSGTTYDVAVSGMTANGTVTASVADGAAQDTALNTSEASTSTDNLVNYVVGPVDVTVEQAAGQLDPTNTLPVNFTVTFSRPINLGSFTPSDLTLGGDAPGTPAAAITEIAPNDGTTFNAAVTGLTGSGTVTVSLAANTVQDTAGNDNSASTSTDNTVSYDIAQPGVTVSSIAADPTNVSPIPVTITFDEAVTGFTPSSASGDVVITNGTDSNPAGSGTTYTFDLTPSGQGAVTVMVPAASGQDAAGNANTESNTFSITYDSVRPTVTIEQAAAQADPTNISPIHFTVTFSEAVTGFEDSDVALAGTAGATTAVVSGSGTTYDVAVSGMTANGTVTASVADGAAQDAALNTSQASTSTDNLVNYVVGPVDVTVEQAAAQLDPTNTLPVNFTVTFGRAIDPLSFTAADLTLSSTGPGALAATITEIAPNDGTTFNAAVNGLTAPGTVTMSLAADKVQDTAGNHNSASTSADNSVHFDASMPTVSKTSLKSRLTSGFSSFTVEFSEAVNDPAGDTAEDDVTNPANYLLINKGPNGVTERAACVEPPPPGSDDVYLSMDQVVYDSSTFTATVTVNGGAVLPTGKYVVFVCGTTSIVDLAGNPINNGLMDFTYEFRVAPAAAESESEGASSKVLPVTGFAPGKITELPQQPGERAYFSTPMVLEIPALSVNEAIVGVPESEGWDVTWLGDQVGYLGGTAFPTWAGNSVLTGHATDANGGSGPFARLGSLIWGDKIVIHAFGQDYIYEVRTVNRWTDPKDVSVLSKHEELPWLTLITCNGYDEKTGTYRWRTVVRAVQMKVVDPD</sequence>
<feature type="signal peptide" evidence="5">
    <location>
        <begin position="1"/>
        <end position="28"/>
    </location>
</feature>
<comment type="caution">
    <text evidence="8">The sequence shown here is derived from an EMBL/GenBank/DDBJ whole genome shotgun (WGS) entry which is preliminary data.</text>
</comment>
<dbReference type="OrthoDB" id="165696at2"/>
<dbReference type="Gene3D" id="2.40.260.10">
    <property type="entry name" value="Sortase"/>
    <property type="match status" value="1"/>
</dbReference>
<dbReference type="InterPro" id="IPR005754">
    <property type="entry name" value="Sortase"/>
</dbReference>
<dbReference type="PANTHER" id="PTHR34677:SF3">
    <property type="entry name" value="BACTERIAL IG-LIKE DOMAIN-CONTAINING PROTEIN"/>
    <property type="match status" value="1"/>
</dbReference>
<dbReference type="GO" id="GO:0005737">
    <property type="term" value="C:cytoplasm"/>
    <property type="evidence" value="ECO:0007669"/>
    <property type="project" value="UniProtKB-SubCell"/>
</dbReference>
<feature type="domain" description="Abnormal spindle-like microcephaly-associated protein ASH" evidence="6">
    <location>
        <begin position="387"/>
        <end position="468"/>
    </location>
</feature>
<dbReference type="GO" id="GO:0016787">
    <property type="term" value="F:hydrolase activity"/>
    <property type="evidence" value="ECO:0007669"/>
    <property type="project" value="UniProtKB-KW"/>
</dbReference>
<dbReference type="PANTHER" id="PTHR34677">
    <property type="match status" value="1"/>
</dbReference>
<dbReference type="SUPFAM" id="SSF63817">
    <property type="entry name" value="Sortase"/>
    <property type="match status" value="1"/>
</dbReference>
<evidence type="ECO:0000256" key="3">
    <source>
        <dbReference type="ARBA" id="ARBA00022729"/>
    </source>
</evidence>
<dbReference type="PATRIC" id="fig|229921.5.peg.223"/>
<keyword evidence="3 5" id="KW-0732">Signal</keyword>
<dbReference type="NCBIfam" id="NF012200">
    <property type="entry name" value="choice_anch_D"/>
    <property type="match status" value="3"/>
</dbReference>
<organism evidence="8 9">
    <name type="scientific">Levilinea saccharolytica</name>
    <dbReference type="NCBI Taxonomy" id="229921"/>
    <lineage>
        <taxon>Bacteria</taxon>
        <taxon>Bacillati</taxon>
        <taxon>Chloroflexota</taxon>
        <taxon>Anaerolineae</taxon>
        <taxon>Anaerolineales</taxon>
        <taxon>Anaerolineaceae</taxon>
        <taxon>Levilinea</taxon>
    </lineage>
</organism>
<evidence type="ECO:0000259" key="7">
    <source>
        <dbReference type="Pfam" id="PF19078"/>
    </source>
</evidence>
<reference evidence="8 9" key="1">
    <citation type="submission" date="2015-07" db="EMBL/GenBank/DDBJ databases">
        <title>Genome sequence of Levilinea saccharolytica DSM 16555.</title>
        <authorList>
            <person name="Hemp J."/>
            <person name="Ward L.M."/>
            <person name="Pace L.A."/>
            <person name="Fischer W.W."/>
        </authorList>
    </citation>
    <scope>NUCLEOTIDE SEQUENCE [LARGE SCALE GENOMIC DNA]</scope>
    <source>
        <strain evidence="8 9">KIBI-1</strain>
    </source>
</reference>
<dbReference type="Gene3D" id="2.60.40.10">
    <property type="entry name" value="Immunoglobulins"/>
    <property type="match status" value="3"/>
</dbReference>
<dbReference type="EMBL" id="LGCM01000065">
    <property type="protein sequence ID" value="KPL75708.1"/>
    <property type="molecule type" value="Genomic_DNA"/>
</dbReference>